<accession>A0ACC2MFM7</accession>
<comment type="caution">
    <text evidence="1">The sequence shown here is derived from an EMBL/GenBank/DDBJ whole genome shotgun (WGS) entry which is preliminary data.</text>
</comment>
<evidence type="ECO:0000313" key="2">
    <source>
        <dbReference type="Proteomes" id="UP001234297"/>
    </source>
</evidence>
<proteinExistence type="predicted"/>
<evidence type="ECO:0000313" key="1">
    <source>
        <dbReference type="EMBL" id="KAJ8644328.1"/>
    </source>
</evidence>
<protein>
    <submittedName>
        <fullName evidence="1">Uncharacterized protein</fullName>
    </submittedName>
</protein>
<dbReference type="Proteomes" id="UP001234297">
    <property type="component" value="Chromosome 2"/>
</dbReference>
<dbReference type="EMBL" id="CM056810">
    <property type="protein sequence ID" value="KAJ8644328.1"/>
    <property type="molecule type" value="Genomic_DNA"/>
</dbReference>
<name>A0ACC2MFM7_PERAE</name>
<gene>
    <name evidence="1" type="ORF">MRB53_006076</name>
</gene>
<keyword evidence="2" id="KW-1185">Reference proteome</keyword>
<organism evidence="1 2">
    <name type="scientific">Persea americana</name>
    <name type="common">Avocado</name>
    <dbReference type="NCBI Taxonomy" id="3435"/>
    <lineage>
        <taxon>Eukaryota</taxon>
        <taxon>Viridiplantae</taxon>
        <taxon>Streptophyta</taxon>
        <taxon>Embryophyta</taxon>
        <taxon>Tracheophyta</taxon>
        <taxon>Spermatophyta</taxon>
        <taxon>Magnoliopsida</taxon>
        <taxon>Magnoliidae</taxon>
        <taxon>Laurales</taxon>
        <taxon>Lauraceae</taxon>
        <taxon>Persea</taxon>
    </lineage>
</organism>
<reference evidence="1 2" key="1">
    <citation type="journal article" date="2022" name="Hortic Res">
        <title>A haplotype resolved chromosomal level avocado genome allows analysis of novel avocado genes.</title>
        <authorList>
            <person name="Nath O."/>
            <person name="Fletcher S.J."/>
            <person name="Hayward A."/>
            <person name="Shaw L.M."/>
            <person name="Masouleh A.K."/>
            <person name="Furtado A."/>
            <person name="Henry R.J."/>
            <person name="Mitter N."/>
        </authorList>
    </citation>
    <scope>NUCLEOTIDE SEQUENCE [LARGE SCALE GENOMIC DNA]</scope>
    <source>
        <strain evidence="2">cv. Hass</strain>
    </source>
</reference>
<sequence>MMSMKNWVEVSRSATDEDLKRAYKRIAMERQIYDQCGEKALKSGVSQPQANGFRFNSRNLDDIFNEFFGSGGRSSPFPPGESFYRADGPPRKAAPVENKLLCSLEELYSGSKRKMRISRNVLNPSGFAIFFFAFCLCSPFSPPYLDKHLSCGSYMLQSK</sequence>